<comment type="caution">
    <text evidence="1">The sequence shown here is derived from an EMBL/GenBank/DDBJ whole genome shotgun (WGS) entry which is preliminary data.</text>
</comment>
<dbReference type="EMBL" id="CAKOGP040001980">
    <property type="protein sequence ID" value="CAJ1958680.1"/>
    <property type="molecule type" value="Genomic_DNA"/>
</dbReference>
<evidence type="ECO:0000313" key="2">
    <source>
        <dbReference type="Proteomes" id="UP001295423"/>
    </source>
</evidence>
<evidence type="ECO:0000313" key="1">
    <source>
        <dbReference type="EMBL" id="CAJ1958680.1"/>
    </source>
</evidence>
<name>A0AAD2PW16_9STRA</name>
<reference evidence="1" key="1">
    <citation type="submission" date="2023-08" db="EMBL/GenBank/DDBJ databases">
        <authorList>
            <person name="Audoor S."/>
            <person name="Bilcke G."/>
        </authorList>
    </citation>
    <scope>NUCLEOTIDE SEQUENCE</scope>
</reference>
<sequence>MMKQKYSSVIQDSRFRGGASLVSLMNNHEAILPEFASKTALKSSRKRNKPLSVKRLLRKEWDYIIMNDQTQAPARSLTQKNTIKILKKKYLRRIQDYSPSSTVILLMTAAYKSSKVNYSSDLGGFKKFTKKLLEGYESYASVFPNAKIAPLGLGYKYIKDNYEKQVWEQLYASDGYHPSPHGTYLEACIVYCSIVGEEPPKYDEEWWDTAQYKIRKKDRPTKQEAAILHEAACQVCGIAQEYEFMFEL</sequence>
<accession>A0AAD2PW16</accession>
<keyword evidence="2" id="KW-1185">Reference proteome</keyword>
<protein>
    <submittedName>
        <fullName evidence="1">Uncharacterized protein</fullName>
    </submittedName>
</protein>
<dbReference type="Proteomes" id="UP001295423">
    <property type="component" value="Unassembled WGS sequence"/>
</dbReference>
<dbReference type="Gene3D" id="3.40.50.1110">
    <property type="entry name" value="SGNH hydrolase"/>
    <property type="match status" value="1"/>
</dbReference>
<organism evidence="1 2">
    <name type="scientific">Cylindrotheca closterium</name>
    <dbReference type="NCBI Taxonomy" id="2856"/>
    <lineage>
        <taxon>Eukaryota</taxon>
        <taxon>Sar</taxon>
        <taxon>Stramenopiles</taxon>
        <taxon>Ochrophyta</taxon>
        <taxon>Bacillariophyta</taxon>
        <taxon>Bacillariophyceae</taxon>
        <taxon>Bacillariophycidae</taxon>
        <taxon>Bacillariales</taxon>
        <taxon>Bacillariaceae</taxon>
        <taxon>Cylindrotheca</taxon>
    </lineage>
</organism>
<proteinExistence type="predicted"/>
<dbReference type="InterPro" id="IPR036514">
    <property type="entry name" value="SGNH_hydro_sf"/>
</dbReference>
<gene>
    <name evidence="1" type="ORF">CYCCA115_LOCUS17297</name>
</gene>
<dbReference type="AlphaFoldDB" id="A0AAD2PW16"/>